<protein>
    <submittedName>
        <fullName evidence="4">DUF1446 domain-containing protein</fullName>
    </submittedName>
</protein>
<name>A0A5Q6S4X4_9ACTN</name>
<gene>
    <name evidence="4" type="ORF">FE697_001440</name>
</gene>
<dbReference type="Pfam" id="PF07287">
    <property type="entry name" value="AtuA"/>
    <property type="match status" value="1"/>
</dbReference>
<reference evidence="4 5" key="1">
    <citation type="submission" date="2019-09" db="EMBL/GenBank/DDBJ databases">
        <title>Mumia zhuanghuii sp. nov. isolated from the intestinal contents of plateau pika (Ochotona curzoniae) in the Qinghai-Tibet plateau of China.</title>
        <authorList>
            <person name="Tian Z."/>
        </authorList>
    </citation>
    <scope>NUCLEOTIDE SEQUENCE [LARGE SCALE GENOMIC DNA]</scope>
    <source>
        <strain evidence="5">350</strain>
    </source>
</reference>
<feature type="compositionally biased region" description="Gly residues" evidence="1">
    <location>
        <begin position="480"/>
        <end position="521"/>
    </location>
</feature>
<dbReference type="InterPro" id="IPR010839">
    <property type="entry name" value="AtuA_N"/>
</dbReference>
<dbReference type="InterPro" id="IPR056362">
    <property type="entry name" value="AtuA-like_ferredoxin_dom"/>
</dbReference>
<dbReference type="AlphaFoldDB" id="A0A5Q6S4X4"/>
<evidence type="ECO:0000256" key="1">
    <source>
        <dbReference type="SAM" id="MobiDB-lite"/>
    </source>
</evidence>
<sequence length="646" mass="65321">MRIGNCSGFYGDRLAAMREMLTEGELDYLTGDYLAELTMLILGRDRLKDPSLGYAKTFVKQMAECMGFAKERGVRIVTNAGGLNPAGLAAKLREIAAEQGVDVVVAHVEGDDLRTRADELGLVGHAGQQPLTANAYLGAFGIAAALDAGADIVVTGRVTDASVVVGPAIHAHGWGREDFDRLAGAVVAGHVIECGTQATGGNYAGFAELDPKLMLHPGFPIAEIAADGSSVITKHEGTGGVVTVDTVTAQLVYEIAGPAYAGPDVVAHLDTVSLEQAGNDRVAVSGVRGSAPPATTKVALNAFGGFRNSVELVLTGLDIEAKAALVRAQIEDALADSPAGVPAEVEWQLDRTDVPDPDTQARATALLRCHVKDSSPDPVGRAFSSAAVEVALASYPGFTVTRPPAAGTPYGVYTPGYVAQELVPHTVVLADGTRIEIAAPTTTATATAASGGGLDTPSPRGSGYSTSGGGPGSGDSTSGGAPGSGSSASGGGPASGYSTSGGGPGSGYSTSGGGPGSGEGGVDTRAVPLGRVVHTRSGDKGGDANVGVWVRGDVADPEAAYAWLVDLLDDAGVRALLPEAAELDLEIHPLPNLRAVNVVLHGFLGDGVAASTRFDPQAKALGEWLRARVASVPSSILPTGTAEGAR</sequence>
<evidence type="ECO:0000259" key="3">
    <source>
        <dbReference type="Pfam" id="PF23544"/>
    </source>
</evidence>
<dbReference type="Proteomes" id="UP000307768">
    <property type="component" value="Unassembled WGS sequence"/>
</dbReference>
<feature type="domain" description="Acyclic terpene utilisation N-terminal" evidence="2">
    <location>
        <begin position="1"/>
        <end position="428"/>
    </location>
</feature>
<evidence type="ECO:0000313" key="5">
    <source>
        <dbReference type="Proteomes" id="UP000307768"/>
    </source>
</evidence>
<dbReference type="EMBL" id="VDFQ02000001">
    <property type="protein sequence ID" value="KAA1425453.1"/>
    <property type="molecule type" value="Genomic_DNA"/>
</dbReference>
<dbReference type="Pfam" id="PF23544">
    <property type="entry name" value="AtuA_ferredoxin"/>
    <property type="match status" value="1"/>
</dbReference>
<dbReference type="OrthoDB" id="3959640at2"/>
<comment type="caution">
    <text evidence="4">The sequence shown here is derived from an EMBL/GenBank/DDBJ whole genome shotgun (WGS) entry which is preliminary data.</text>
</comment>
<feature type="compositionally biased region" description="Low complexity" evidence="1">
    <location>
        <begin position="456"/>
        <end position="465"/>
    </location>
</feature>
<evidence type="ECO:0000313" key="4">
    <source>
        <dbReference type="EMBL" id="KAA1425453.1"/>
    </source>
</evidence>
<evidence type="ECO:0000259" key="2">
    <source>
        <dbReference type="Pfam" id="PF07287"/>
    </source>
</evidence>
<feature type="region of interest" description="Disordered" evidence="1">
    <location>
        <begin position="444"/>
        <end position="524"/>
    </location>
</feature>
<feature type="domain" description="AtuA-like ferredoxin-fold" evidence="3">
    <location>
        <begin position="527"/>
        <end position="626"/>
    </location>
</feature>
<proteinExistence type="predicted"/>
<dbReference type="PANTHER" id="PTHR47585">
    <property type="match status" value="1"/>
</dbReference>
<accession>A0A5Q6S4X4</accession>
<organism evidence="4 5">
    <name type="scientific">Mumia zhuanghuii</name>
    <dbReference type="NCBI Taxonomy" id="2585211"/>
    <lineage>
        <taxon>Bacteria</taxon>
        <taxon>Bacillati</taxon>
        <taxon>Actinomycetota</taxon>
        <taxon>Actinomycetes</taxon>
        <taxon>Propionibacteriales</taxon>
        <taxon>Nocardioidaceae</taxon>
        <taxon>Mumia</taxon>
    </lineage>
</organism>
<dbReference type="PANTHER" id="PTHR47585:SF1">
    <property type="entry name" value="DUF1446 DOMAIN-CONTAINING PROTEIN"/>
    <property type="match status" value="1"/>
</dbReference>